<name>A0A3N4L1G8_9PEZI</name>
<evidence type="ECO:0000313" key="3">
    <source>
        <dbReference type="EMBL" id="RPB11825.1"/>
    </source>
</evidence>
<gene>
    <name evidence="3" type="ORF">P167DRAFT_565682</name>
</gene>
<evidence type="ECO:0000259" key="2">
    <source>
        <dbReference type="Pfam" id="PF25560"/>
    </source>
</evidence>
<keyword evidence="4" id="KW-1185">Reference proteome</keyword>
<feature type="domain" description="DUF7932" evidence="2">
    <location>
        <begin position="286"/>
        <end position="414"/>
    </location>
</feature>
<dbReference type="OrthoDB" id="5319158at2759"/>
<dbReference type="Pfam" id="PF25560">
    <property type="entry name" value="DUF7932"/>
    <property type="match status" value="1"/>
</dbReference>
<dbReference type="AlphaFoldDB" id="A0A3N4L1G8"/>
<sequence>MSMPLDDRILIGVDGKAGQPGTQFYDTTRDTVAPPGRNGEHGRSASAATTGTNASTVSIEITPSRLEPGGIHAVGTTTCAGSEWEVSADKTLFLSARGGDGGAGGRGEDGQMGGAGIKGENASEYAEAQAGGPGANGGDAGYGTDGGNGGNGGVVFIEVAEQDTNLLLGVDWDISGGMGGASGVHGNRGQGGQGGEGGDQFTWQVYDGIGYSCCGGAKVCTCSKFVQTNKYISYTRPAGPPGPYGMWGSLPSTDLKPGSNGAQGSVHIKVKSSNGMDSIYHGKYFLKITSFEIVDAGNDGIFEPGEHIIVRNICVQNIGGMPSPAHARIPVLIRNTAWFDPLIDEPAYLPNSIFPGETVSIRGEVRAFIRQEGQVRPPGVIFQAVDQLDLVATMPGINRVLPEFFQPVAISIGYPLELEAPSYLSSVQRGNDVTFSWMLRNISNKPYGIKGALRRAGGTCLSEIGDNQIFKFTENDSKDNRPRGIDLPDIIAPGAVLMIAQTLKVSDRADQYSIGALTLELLLSEPGDRADWFSTLPSPCPPLRSIMTYSLEVQISAKYSYNPSSAFLIVVNSGTKPETIHQLYRLMGDLKTSADVWNLSVYGSFISPTTGRCLLLDYIGKTIVIFGNPFEYFRQGMRSAFGLIDPFVVAHLAAAGTNFLFPETVSGDASLSSWFSHLYFPTYVVAPETQAIDRKILIPTINCEQRNRNLDTHIFIAKTQLLKKNKAVLVDETKRTAKSLDEYLPLHRFSVSPVTSISKKIAGTVIVRQGLPRYARVAAAYGYWHDFGDRLSDLNTFMMIASLPFKTRVKIFWNRFSGNIPPDPAGDMYDVSVFESTTNKPILNPSGVVELDSGDVSAITREKSGKKADTPISRAQIDEKIYKAVALSLNYEMEQEISRFCAEAPWPDPIPENNCLYQVSKVDYFLTVAVNASKAELPSDFQLLVETLGCLVAGIEPVGAGQYIGQKMVSYGKRRSHLRLQIFAKLDVTLRSVYAEKVAAKIKRKLMRESDKLKNDMGKTEEKTLMKVIMNKCGALTNENFASHQFLDASAAEGKSEAWAEQEAATRMTNHAELLTKIRMDELYSREILEKMVRM</sequence>
<dbReference type="InParanoid" id="A0A3N4L1G8"/>
<evidence type="ECO:0000256" key="1">
    <source>
        <dbReference type="SAM" id="MobiDB-lite"/>
    </source>
</evidence>
<organism evidence="3 4">
    <name type="scientific">Morchella conica CCBAS932</name>
    <dbReference type="NCBI Taxonomy" id="1392247"/>
    <lineage>
        <taxon>Eukaryota</taxon>
        <taxon>Fungi</taxon>
        <taxon>Dikarya</taxon>
        <taxon>Ascomycota</taxon>
        <taxon>Pezizomycotina</taxon>
        <taxon>Pezizomycetes</taxon>
        <taxon>Pezizales</taxon>
        <taxon>Morchellaceae</taxon>
        <taxon>Morchella</taxon>
    </lineage>
</organism>
<dbReference type="InterPro" id="IPR057692">
    <property type="entry name" value="DUF7932"/>
</dbReference>
<dbReference type="STRING" id="1392247.A0A3N4L1G8"/>
<protein>
    <recommendedName>
        <fullName evidence="2">DUF7932 domain-containing protein</fullName>
    </recommendedName>
</protein>
<feature type="region of interest" description="Disordered" evidence="1">
    <location>
        <begin position="31"/>
        <end position="55"/>
    </location>
</feature>
<dbReference type="EMBL" id="ML119133">
    <property type="protein sequence ID" value="RPB11825.1"/>
    <property type="molecule type" value="Genomic_DNA"/>
</dbReference>
<feature type="compositionally biased region" description="Low complexity" evidence="1">
    <location>
        <begin position="44"/>
        <end position="55"/>
    </location>
</feature>
<dbReference type="Proteomes" id="UP000277580">
    <property type="component" value="Unassembled WGS sequence"/>
</dbReference>
<reference evidence="3 4" key="1">
    <citation type="journal article" date="2018" name="Nat. Ecol. Evol.">
        <title>Pezizomycetes genomes reveal the molecular basis of ectomycorrhizal truffle lifestyle.</title>
        <authorList>
            <person name="Murat C."/>
            <person name="Payen T."/>
            <person name="Noel B."/>
            <person name="Kuo A."/>
            <person name="Morin E."/>
            <person name="Chen J."/>
            <person name="Kohler A."/>
            <person name="Krizsan K."/>
            <person name="Balestrini R."/>
            <person name="Da Silva C."/>
            <person name="Montanini B."/>
            <person name="Hainaut M."/>
            <person name="Levati E."/>
            <person name="Barry K.W."/>
            <person name="Belfiori B."/>
            <person name="Cichocki N."/>
            <person name="Clum A."/>
            <person name="Dockter R.B."/>
            <person name="Fauchery L."/>
            <person name="Guy J."/>
            <person name="Iotti M."/>
            <person name="Le Tacon F."/>
            <person name="Lindquist E.A."/>
            <person name="Lipzen A."/>
            <person name="Malagnac F."/>
            <person name="Mello A."/>
            <person name="Molinier V."/>
            <person name="Miyauchi S."/>
            <person name="Poulain J."/>
            <person name="Riccioni C."/>
            <person name="Rubini A."/>
            <person name="Sitrit Y."/>
            <person name="Splivallo R."/>
            <person name="Traeger S."/>
            <person name="Wang M."/>
            <person name="Zifcakova L."/>
            <person name="Wipf D."/>
            <person name="Zambonelli A."/>
            <person name="Paolocci F."/>
            <person name="Nowrousian M."/>
            <person name="Ottonello S."/>
            <person name="Baldrian P."/>
            <person name="Spatafora J.W."/>
            <person name="Henrissat B."/>
            <person name="Nagy L.G."/>
            <person name="Aury J.M."/>
            <person name="Wincker P."/>
            <person name="Grigoriev I.V."/>
            <person name="Bonfante P."/>
            <person name="Martin F.M."/>
        </authorList>
    </citation>
    <scope>NUCLEOTIDE SEQUENCE [LARGE SCALE GENOMIC DNA]</scope>
    <source>
        <strain evidence="3 4">CCBAS932</strain>
    </source>
</reference>
<proteinExistence type="predicted"/>
<evidence type="ECO:0000313" key="4">
    <source>
        <dbReference type="Proteomes" id="UP000277580"/>
    </source>
</evidence>
<accession>A0A3N4L1G8</accession>